<sequence length="112" mass="13083">MGGWSKLKEKRISLSEIELRLQNLPGIREAVALPVTRGDRQGIGALLVLDAQTRQRWQHEGKTLERQWRQALRPTLEPVAIPRYWRVIDDIPVNSMNKRVYAQLQEFFHDTP</sequence>
<dbReference type="EMBL" id="CABDVU010000001">
    <property type="protein sequence ID" value="VTN12379.1"/>
    <property type="molecule type" value="Genomic_DNA"/>
</dbReference>
<dbReference type="PANTHER" id="PTHR43767">
    <property type="entry name" value="LONG-CHAIN-FATTY-ACID--COA LIGASE"/>
    <property type="match status" value="1"/>
</dbReference>
<gene>
    <name evidence="1" type="ORF">NCTC9185_04357</name>
</gene>
<dbReference type="InterPro" id="IPR045851">
    <property type="entry name" value="AMP-bd_C_sf"/>
</dbReference>
<organism evidence="1 2">
    <name type="scientific">Raoultella terrigena</name>
    <name type="common">Klebsiella terrigena</name>
    <dbReference type="NCBI Taxonomy" id="577"/>
    <lineage>
        <taxon>Bacteria</taxon>
        <taxon>Pseudomonadati</taxon>
        <taxon>Pseudomonadota</taxon>
        <taxon>Gammaproteobacteria</taxon>
        <taxon>Enterobacterales</taxon>
        <taxon>Enterobacteriaceae</taxon>
        <taxon>Klebsiella/Raoultella group</taxon>
        <taxon>Raoultella</taxon>
    </lineage>
</organism>
<evidence type="ECO:0000313" key="2">
    <source>
        <dbReference type="Proteomes" id="UP000339249"/>
    </source>
</evidence>
<dbReference type="Gene3D" id="3.30.300.30">
    <property type="match status" value="1"/>
</dbReference>
<evidence type="ECO:0000313" key="1">
    <source>
        <dbReference type="EMBL" id="VTN12379.1"/>
    </source>
</evidence>
<dbReference type="Proteomes" id="UP000339249">
    <property type="component" value="Unassembled WGS sequence"/>
</dbReference>
<reference evidence="1 2" key="1">
    <citation type="submission" date="2019-04" db="EMBL/GenBank/DDBJ databases">
        <authorList>
            <consortium name="Pathogen Informatics"/>
        </authorList>
    </citation>
    <scope>NUCLEOTIDE SEQUENCE [LARGE SCALE GENOMIC DNA]</scope>
    <source>
        <strain evidence="1 2">NCTC9185</strain>
    </source>
</reference>
<protein>
    <submittedName>
        <fullName evidence="1">Peptide synthase</fullName>
    </submittedName>
</protein>
<dbReference type="SUPFAM" id="SSF56801">
    <property type="entry name" value="Acetyl-CoA synthetase-like"/>
    <property type="match status" value="1"/>
</dbReference>
<accession>A0A4U9D1Z1</accession>
<proteinExistence type="predicted"/>
<dbReference type="AlphaFoldDB" id="A0A4U9D1Z1"/>
<dbReference type="InterPro" id="IPR050237">
    <property type="entry name" value="ATP-dep_AMP-bd_enzyme"/>
</dbReference>
<dbReference type="PANTHER" id="PTHR43767:SF10">
    <property type="entry name" value="SURFACTIN SYNTHASE SUBUNIT 1"/>
    <property type="match status" value="1"/>
</dbReference>
<name>A0A4U9D1Z1_RAOTE</name>